<dbReference type="GO" id="GO:0003908">
    <property type="term" value="F:methylated-DNA-[protein]-cysteine S-methyltransferase activity"/>
    <property type="evidence" value="ECO:0007669"/>
    <property type="project" value="UniProtKB-UniRule"/>
</dbReference>
<keyword evidence="12" id="KW-1185">Reference proteome</keyword>
<dbReference type="SUPFAM" id="SSF46767">
    <property type="entry name" value="Methylated DNA-protein cysteine methyltransferase, C-terminal domain"/>
    <property type="match status" value="1"/>
</dbReference>
<evidence type="ECO:0000313" key="12">
    <source>
        <dbReference type="Proteomes" id="UP001058124"/>
    </source>
</evidence>
<evidence type="ECO:0000256" key="9">
    <source>
        <dbReference type="HAMAP-Rule" id="MF_00772"/>
    </source>
</evidence>
<dbReference type="AlphaFoldDB" id="A0AAV5MYH5"/>
<keyword evidence="6 9" id="KW-0227">DNA damage</keyword>
<dbReference type="InterPro" id="IPR036217">
    <property type="entry name" value="MethylDNA_cys_MeTrfase_DNAb"/>
</dbReference>
<proteinExistence type="inferred from homology"/>
<dbReference type="PANTHER" id="PTHR10815:SF5">
    <property type="entry name" value="METHYLATED-DNA--PROTEIN-CYSTEINE METHYLTRANSFERASE"/>
    <property type="match status" value="1"/>
</dbReference>
<evidence type="ECO:0000256" key="6">
    <source>
        <dbReference type="ARBA" id="ARBA00022763"/>
    </source>
</evidence>
<comment type="function">
    <text evidence="9">Involved in the cellular defense against the biological effects of O6-methylguanine (O6-MeG) and O4-methylthymine (O4-MeT) in DNA. Repairs the methylated nucleobase in DNA by stoichiometrically transferring the methyl group to a cysteine residue in the enzyme. This is a suicide reaction: the enzyme is irreversibly inactivated.</text>
</comment>
<dbReference type="GO" id="GO:0006307">
    <property type="term" value="P:DNA alkylation repair"/>
    <property type="evidence" value="ECO:0007669"/>
    <property type="project" value="UniProtKB-UniRule"/>
</dbReference>
<dbReference type="GO" id="GO:0032259">
    <property type="term" value="P:methylation"/>
    <property type="evidence" value="ECO:0007669"/>
    <property type="project" value="UniProtKB-KW"/>
</dbReference>
<keyword evidence="7 9" id="KW-0234">DNA repair</keyword>
<dbReference type="InterPro" id="IPR036388">
    <property type="entry name" value="WH-like_DNA-bd_sf"/>
</dbReference>
<dbReference type="Gene3D" id="3.30.160.70">
    <property type="entry name" value="Methylated DNA-protein cysteine methyltransferase domain"/>
    <property type="match status" value="1"/>
</dbReference>
<dbReference type="HAMAP" id="MF_00772">
    <property type="entry name" value="OGT"/>
    <property type="match status" value="1"/>
</dbReference>
<comment type="subcellular location">
    <subcellularLocation>
        <location evidence="9">Cytoplasm</location>
    </subcellularLocation>
</comment>
<dbReference type="FunFam" id="1.10.10.10:FF:000214">
    <property type="entry name" value="Methylated-DNA--protein-cysteine methyltransferase"/>
    <property type="match status" value="1"/>
</dbReference>
<dbReference type="SUPFAM" id="SSF53155">
    <property type="entry name" value="Methylated DNA-protein cysteine methyltransferase domain"/>
    <property type="match status" value="1"/>
</dbReference>
<comment type="catalytic activity">
    <reaction evidence="8 9">
        <text>a 6-O-methyl-2'-deoxyguanosine in DNA + L-cysteinyl-[protein] = S-methyl-L-cysteinyl-[protein] + a 2'-deoxyguanosine in DNA</text>
        <dbReference type="Rhea" id="RHEA:24000"/>
        <dbReference type="Rhea" id="RHEA-COMP:10131"/>
        <dbReference type="Rhea" id="RHEA-COMP:10132"/>
        <dbReference type="Rhea" id="RHEA-COMP:11367"/>
        <dbReference type="Rhea" id="RHEA-COMP:11368"/>
        <dbReference type="ChEBI" id="CHEBI:29950"/>
        <dbReference type="ChEBI" id="CHEBI:82612"/>
        <dbReference type="ChEBI" id="CHEBI:85445"/>
        <dbReference type="ChEBI" id="CHEBI:85448"/>
        <dbReference type="EC" id="2.1.1.63"/>
    </reaction>
</comment>
<keyword evidence="3 9" id="KW-0963">Cytoplasm</keyword>
<dbReference type="Proteomes" id="UP001058124">
    <property type="component" value="Unassembled WGS sequence"/>
</dbReference>
<dbReference type="Gene3D" id="1.10.10.10">
    <property type="entry name" value="Winged helix-like DNA-binding domain superfamily/Winged helix DNA-binding domain"/>
    <property type="match status" value="1"/>
</dbReference>
<comment type="caution">
    <text evidence="11">The sequence shown here is derived from an EMBL/GenBank/DDBJ whole genome shotgun (WGS) entry which is preliminary data.</text>
</comment>
<sequence>MQQSNKPLRNAVAFGLIESRFGPLIAWINDDGQLVRLSFHLEHDKDYAQQHGIERCDKRIAFVAEQIQQYQRGERRTFDLPIALNGTPFQMRVWQELCRIPIGETITYRTLAERIGNPKAVRAVGRANGTNPISLIVPCHRVIGSDGSLTGYEGGIAIKEKLLNFEKGAQ</sequence>
<gene>
    <name evidence="11" type="ORF">SOASR030_00710</name>
</gene>
<dbReference type="Pfam" id="PF01035">
    <property type="entry name" value="DNA_binding_1"/>
    <property type="match status" value="1"/>
</dbReference>
<protein>
    <recommendedName>
        <fullName evidence="9">Methylated-DNA--protein-cysteine methyltransferase</fullName>
        <ecNumber evidence="9">2.1.1.63</ecNumber>
    </recommendedName>
    <alternativeName>
        <fullName evidence="9">6-O-methylguanine-DNA methyltransferase</fullName>
        <shortName evidence="9">MGMT</shortName>
    </alternativeName>
    <alternativeName>
        <fullName evidence="9">O-6-methylguanine-DNA-alkyltransferase</fullName>
    </alternativeName>
</protein>
<evidence type="ECO:0000256" key="2">
    <source>
        <dbReference type="ARBA" id="ARBA00008711"/>
    </source>
</evidence>
<dbReference type="PANTHER" id="PTHR10815">
    <property type="entry name" value="METHYLATED-DNA--PROTEIN-CYSTEINE METHYLTRANSFERASE"/>
    <property type="match status" value="1"/>
</dbReference>
<dbReference type="InterPro" id="IPR036631">
    <property type="entry name" value="MGMT_N_sf"/>
</dbReference>
<dbReference type="PROSITE" id="PS00374">
    <property type="entry name" value="MGMT"/>
    <property type="match status" value="1"/>
</dbReference>
<dbReference type="NCBIfam" id="TIGR00589">
    <property type="entry name" value="ogt"/>
    <property type="match status" value="1"/>
</dbReference>
<dbReference type="GO" id="GO:0005737">
    <property type="term" value="C:cytoplasm"/>
    <property type="evidence" value="ECO:0007669"/>
    <property type="project" value="UniProtKB-SubCell"/>
</dbReference>
<evidence type="ECO:0000313" key="11">
    <source>
        <dbReference type="EMBL" id="GKX53959.1"/>
    </source>
</evidence>
<organism evidence="11 12">
    <name type="scientific">Leminorella grimontii</name>
    <dbReference type="NCBI Taxonomy" id="82981"/>
    <lineage>
        <taxon>Bacteria</taxon>
        <taxon>Pseudomonadati</taxon>
        <taxon>Pseudomonadota</taxon>
        <taxon>Gammaproteobacteria</taxon>
        <taxon>Enterobacterales</taxon>
        <taxon>Budviciaceae</taxon>
        <taxon>Leminorella</taxon>
    </lineage>
</organism>
<reference evidence="11" key="1">
    <citation type="submission" date="2022-06" db="EMBL/GenBank/DDBJ databases">
        <title>Draft genome sequences of Leminorella grimontii str. JCM5902.</title>
        <authorList>
            <person name="Wakabayashi Y."/>
            <person name="Kojima K."/>
        </authorList>
    </citation>
    <scope>NUCLEOTIDE SEQUENCE</scope>
    <source>
        <strain evidence="11">JCM 5902</strain>
    </source>
</reference>
<feature type="domain" description="Methylated-DNA-[protein]-cysteine S-methyltransferase DNA binding" evidence="10">
    <location>
        <begin position="88"/>
        <end position="167"/>
    </location>
</feature>
<evidence type="ECO:0000256" key="8">
    <source>
        <dbReference type="ARBA" id="ARBA00049348"/>
    </source>
</evidence>
<dbReference type="RefSeq" id="WP_036024582.1">
    <property type="nucleotide sequence ID" value="NZ_BRLH01000001.1"/>
</dbReference>
<dbReference type="EMBL" id="BRLH01000001">
    <property type="protein sequence ID" value="GKX53959.1"/>
    <property type="molecule type" value="Genomic_DNA"/>
</dbReference>
<comment type="similarity">
    <text evidence="2 9">Belongs to the MGMT family.</text>
</comment>
<keyword evidence="4 9" id="KW-0489">Methyltransferase</keyword>
<evidence type="ECO:0000256" key="3">
    <source>
        <dbReference type="ARBA" id="ARBA00022490"/>
    </source>
</evidence>
<evidence type="ECO:0000256" key="5">
    <source>
        <dbReference type="ARBA" id="ARBA00022679"/>
    </source>
</evidence>
<name>A0AAV5MYH5_9GAMM</name>
<dbReference type="CDD" id="cd06445">
    <property type="entry name" value="ATase"/>
    <property type="match status" value="1"/>
</dbReference>
<evidence type="ECO:0000256" key="7">
    <source>
        <dbReference type="ARBA" id="ARBA00023204"/>
    </source>
</evidence>
<dbReference type="InterPro" id="IPR001497">
    <property type="entry name" value="MethylDNA_cys_MeTrfase_AS"/>
</dbReference>
<dbReference type="EC" id="2.1.1.63" evidence="9"/>
<dbReference type="InterPro" id="IPR014048">
    <property type="entry name" value="MethylDNA_cys_MeTrfase_DNA-bd"/>
</dbReference>
<evidence type="ECO:0000256" key="4">
    <source>
        <dbReference type="ARBA" id="ARBA00022603"/>
    </source>
</evidence>
<evidence type="ECO:0000259" key="10">
    <source>
        <dbReference type="Pfam" id="PF01035"/>
    </source>
</evidence>
<evidence type="ECO:0000256" key="1">
    <source>
        <dbReference type="ARBA" id="ARBA00001286"/>
    </source>
</evidence>
<comment type="catalytic activity">
    <reaction evidence="1 9">
        <text>a 4-O-methyl-thymidine in DNA + L-cysteinyl-[protein] = a thymidine in DNA + S-methyl-L-cysteinyl-[protein]</text>
        <dbReference type="Rhea" id="RHEA:53428"/>
        <dbReference type="Rhea" id="RHEA-COMP:10131"/>
        <dbReference type="Rhea" id="RHEA-COMP:10132"/>
        <dbReference type="Rhea" id="RHEA-COMP:13555"/>
        <dbReference type="Rhea" id="RHEA-COMP:13556"/>
        <dbReference type="ChEBI" id="CHEBI:29950"/>
        <dbReference type="ChEBI" id="CHEBI:82612"/>
        <dbReference type="ChEBI" id="CHEBI:137386"/>
        <dbReference type="ChEBI" id="CHEBI:137387"/>
        <dbReference type="EC" id="2.1.1.63"/>
    </reaction>
</comment>
<accession>A0AAV5MYH5</accession>
<comment type="miscellaneous">
    <text evidence="9">This enzyme catalyzes only one turnover and therefore is not strictly catalytic. According to one definition, an enzyme is a biocatalyst that acts repeatedly and over many reaction cycles.</text>
</comment>
<keyword evidence="5 9" id="KW-0808">Transferase</keyword>
<dbReference type="InterPro" id="IPR023546">
    <property type="entry name" value="MGMT"/>
</dbReference>
<feature type="active site" description="Nucleophile; methyl group acceptor" evidence="9">
    <location>
        <position position="139"/>
    </location>
</feature>